<comment type="caution">
    <text evidence="1">The sequence shown here is derived from an EMBL/GenBank/DDBJ whole genome shotgun (WGS) entry which is preliminary data.</text>
</comment>
<proteinExistence type="predicted"/>
<dbReference type="RefSeq" id="XP_068365178.1">
    <property type="nucleotide sequence ID" value="XM_068500052.1"/>
</dbReference>
<protein>
    <submittedName>
        <fullName evidence="1">Uncharacterized protein</fullName>
    </submittedName>
</protein>
<dbReference type="AlphaFoldDB" id="A0A1J4KLM7"/>
<keyword evidence="2" id="KW-1185">Reference proteome</keyword>
<gene>
    <name evidence="1" type="ORF">TRFO_18231</name>
</gene>
<organism evidence="1 2">
    <name type="scientific">Tritrichomonas foetus</name>
    <dbReference type="NCBI Taxonomy" id="1144522"/>
    <lineage>
        <taxon>Eukaryota</taxon>
        <taxon>Metamonada</taxon>
        <taxon>Parabasalia</taxon>
        <taxon>Tritrichomonadida</taxon>
        <taxon>Tritrichomonadidae</taxon>
        <taxon>Tritrichomonas</taxon>
    </lineage>
</organism>
<dbReference type="VEuPathDB" id="TrichDB:TRFO_18231"/>
<evidence type="ECO:0000313" key="1">
    <source>
        <dbReference type="EMBL" id="OHT12042.1"/>
    </source>
</evidence>
<sequence length="501" mass="58645">MHIHRGKQDKLIDFVKTIQTVSPVLGEVVNHMSSKTEIVTELNHLLSKVMNERVHLKKLNQVQNYIKRNKTILNPSIPTDIAKFMNAINSIDMNWWIWNFTSNVSFLSFIRALNIIFTSQEPSKMRDNIVNSSGQLDLILDHYIPLVGHNSMNSESDIYNIRLELAELLVFILTDYSRYCSRTKEFQNSMFDQLIDLMYAASPNEQIIVFRILIRYYLKIKQNLSDQDQQSFMVFLLRHSPRYSLVHFLSIKFILENAPQQMDWNIITHIIVTQGIEDHNDVAAIAEIMSHKNNKNPTEMMLELLKIAVTNPILARTAIYFALNSLRKYSEIDELRISLQYFIRNQFIYLFCAQKNNINNEEKHLTLDIISTLANLGIDWITKYIANGLQTFTNLKKCTKTLSKINISGKPDAKLRKMMKNINYEDIDVKKLQVSFTKRLPIRKPNCQIVKISRLGKNSNWQVRERLMLLEKMEMERIRKVQKDHWSGFKPSIEVEITDAE</sequence>
<reference evidence="1" key="1">
    <citation type="submission" date="2016-10" db="EMBL/GenBank/DDBJ databases">
        <authorList>
            <person name="Benchimol M."/>
            <person name="Almeida L.G."/>
            <person name="Vasconcelos A.T."/>
            <person name="Perreira-Neves A."/>
            <person name="Rosa I.A."/>
            <person name="Tasca T."/>
            <person name="Bogo M.R."/>
            <person name="de Souza W."/>
        </authorList>
    </citation>
    <scope>NUCLEOTIDE SEQUENCE [LARGE SCALE GENOMIC DNA]</scope>
    <source>
        <strain evidence="1">K</strain>
    </source>
</reference>
<dbReference type="GeneID" id="94834756"/>
<accession>A0A1J4KLM7</accession>
<dbReference type="Proteomes" id="UP000179807">
    <property type="component" value="Unassembled WGS sequence"/>
</dbReference>
<dbReference type="EMBL" id="MLAK01000572">
    <property type="protein sequence ID" value="OHT12042.1"/>
    <property type="molecule type" value="Genomic_DNA"/>
</dbReference>
<name>A0A1J4KLM7_9EUKA</name>
<evidence type="ECO:0000313" key="2">
    <source>
        <dbReference type="Proteomes" id="UP000179807"/>
    </source>
</evidence>